<dbReference type="AlphaFoldDB" id="A0A1I5YHN0"/>
<dbReference type="STRING" id="82801.SAMN04488506_2020"/>
<dbReference type="EMBL" id="FOXW01000008">
    <property type="protein sequence ID" value="SFQ43689.1"/>
    <property type="molecule type" value="Genomic_DNA"/>
</dbReference>
<dbReference type="InterPro" id="IPR051783">
    <property type="entry name" value="NAD(P)-dependent_oxidoreduct"/>
</dbReference>
<dbReference type="OrthoDB" id="9809586at2"/>
<proteinExistence type="predicted"/>
<sequence length="298" mass="34431">MKKVLILGGTRFFGRKIADKLLSNGYHVTFATRGNNKIPHGKNVNHVILDRSDSSHEGWEQLKQTQWDVVLDNICFTKEDAKLIQEKLGGQVEYYLFTSTLAVYKGSKDGFSETDFDPWLFDIDLTKKVTYGEGKRQAEKVLFEDEAFPTAALRIPIVLDTDDYTQRLHYYIRRIMSEESFRLYQADARISFIKGSEVANVMMWMIENHKTGVYNASSNETIELEELMQLIEKAVGKKVNIEYSSSDEDQSPFSLKEDSYLKVTRLEKEHYPVPGLISWLKPLIYDLTAQIKQEQETQ</sequence>
<dbReference type="Gene3D" id="3.40.50.720">
    <property type="entry name" value="NAD(P)-binding Rossmann-like Domain"/>
    <property type="match status" value="1"/>
</dbReference>
<dbReference type="InterPro" id="IPR001509">
    <property type="entry name" value="Epimerase_deHydtase"/>
</dbReference>
<feature type="domain" description="NAD-dependent epimerase/dehydratase" evidence="1">
    <location>
        <begin position="4"/>
        <end position="70"/>
    </location>
</feature>
<evidence type="ECO:0000313" key="2">
    <source>
        <dbReference type="EMBL" id="SFQ43689.1"/>
    </source>
</evidence>
<organism evidence="2 3">
    <name type="scientific">Desemzia incerta</name>
    <dbReference type="NCBI Taxonomy" id="82801"/>
    <lineage>
        <taxon>Bacteria</taxon>
        <taxon>Bacillati</taxon>
        <taxon>Bacillota</taxon>
        <taxon>Bacilli</taxon>
        <taxon>Lactobacillales</taxon>
        <taxon>Carnobacteriaceae</taxon>
        <taxon>Desemzia</taxon>
    </lineage>
</organism>
<dbReference type="PANTHER" id="PTHR48079:SF6">
    <property type="entry name" value="NAD(P)-BINDING DOMAIN-CONTAINING PROTEIN-RELATED"/>
    <property type="match status" value="1"/>
</dbReference>
<evidence type="ECO:0000259" key="1">
    <source>
        <dbReference type="Pfam" id="PF01370"/>
    </source>
</evidence>
<accession>A0A1I5YHN0</accession>
<dbReference type="Proteomes" id="UP000199136">
    <property type="component" value="Unassembled WGS sequence"/>
</dbReference>
<dbReference type="RefSeq" id="WP_092481039.1">
    <property type="nucleotide sequence ID" value="NZ_FOXW01000008.1"/>
</dbReference>
<dbReference type="InterPro" id="IPR036291">
    <property type="entry name" value="NAD(P)-bd_dom_sf"/>
</dbReference>
<reference evidence="2 3" key="1">
    <citation type="submission" date="2016-10" db="EMBL/GenBank/DDBJ databases">
        <authorList>
            <person name="de Groot N.N."/>
        </authorList>
    </citation>
    <scope>NUCLEOTIDE SEQUENCE [LARGE SCALE GENOMIC DNA]</scope>
    <source>
        <strain evidence="2 3">DSM 20581</strain>
    </source>
</reference>
<dbReference type="PANTHER" id="PTHR48079">
    <property type="entry name" value="PROTEIN YEEZ"/>
    <property type="match status" value="1"/>
</dbReference>
<gene>
    <name evidence="2" type="ORF">SAMN04488506_2020</name>
</gene>
<name>A0A1I5YHN0_9LACT</name>
<protein>
    <submittedName>
        <fullName evidence="2">Nucleoside-diphosphate-sugar epimerase</fullName>
    </submittedName>
</protein>
<dbReference type="GO" id="GO:0005737">
    <property type="term" value="C:cytoplasm"/>
    <property type="evidence" value="ECO:0007669"/>
    <property type="project" value="TreeGrafter"/>
</dbReference>
<dbReference type="SUPFAM" id="SSF51735">
    <property type="entry name" value="NAD(P)-binding Rossmann-fold domains"/>
    <property type="match status" value="1"/>
</dbReference>
<dbReference type="GO" id="GO:0004029">
    <property type="term" value="F:aldehyde dehydrogenase (NAD+) activity"/>
    <property type="evidence" value="ECO:0007669"/>
    <property type="project" value="TreeGrafter"/>
</dbReference>
<evidence type="ECO:0000313" key="3">
    <source>
        <dbReference type="Proteomes" id="UP000199136"/>
    </source>
</evidence>
<dbReference type="Pfam" id="PF01370">
    <property type="entry name" value="Epimerase"/>
    <property type="match status" value="1"/>
</dbReference>
<keyword evidence="3" id="KW-1185">Reference proteome</keyword>